<dbReference type="RefSeq" id="WP_007157945.1">
    <property type="nucleotide sequence ID" value="NZ_CAUQIH010000002.1"/>
</dbReference>
<proteinExistence type="inferred from homology"/>
<feature type="site" description="Contributes to redox potential value" evidence="8">
    <location>
        <position position="30"/>
    </location>
</feature>
<feature type="site" description="Contributes to redox potential value" evidence="8">
    <location>
        <position position="31"/>
    </location>
</feature>
<evidence type="ECO:0000256" key="6">
    <source>
        <dbReference type="ARBA" id="ARBA00023284"/>
    </source>
</evidence>
<dbReference type="GeneID" id="85014382"/>
<dbReference type="PANTHER" id="PTHR45663:SF11">
    <property type="entry name" value="GEO12009P1"/>
    <property type="match status" value="1"/>
</dbReference>
<reference evidence="12" key="1">
    <citation type="submission" date="2020-04" db="EMBL/GenBank/DDBJ databases">
        <title>Deep metagenomics examines the oral microbiome during advanced dental caries in children, revealing novel taxa and co-occurrences with host molecules.</title>
        <authorList>
            <person name="Baker J.L."/>
            <person name="Morton J.T."/>
            <person name="Dinis M."/>
            <person name="Alvarez R."/>
            <person name="Tran N.C."/>
            <person name="Knight R."/>
            <person name="Edlund A."/>
        </authorList>
    </citation>
    <scope>NUCLEOTIDE SEQUENCE</scope>
    <source>
        <strain evidence="12">JCVI_48_bin.5</strain>
    </source>
</reference>
<keyword evidence="3" id="KW-0813">Transport</keyword>
<dbReference type="Gene3D" id="3.40.30.10">
    <property type="entry name" value="Glutaredoxin"/>
    <property type="match status" value="1"/>
</dbReference>
<dbReference type="Proteomes" id="UP000780721">
    <property type="component" value="Unassembled WGS sequence"/>
</dbReference>
<dbReference type="EMBL" id="JACHHH010000003">
    <property type="protein sequence ID" value="MBB6040860.1"/>
    <property type="molecule type" value="Genomic_DNA"/>
</dbReference>
<evidence type="ECO:0000259" key="10">
    <source>
        <dbReference type="PROSITE" id="PS51352"/>
    </source>
</evidence>
<dbReference type="AlphaFoldDB" id="A0A7W9SG78"/>
<feature type="domain" description="Thioredoxin" evidence="10">
    <location>
        <begin position="1"/>
        <end position="106"/>
    </location>
</feature>
<dbReference type="InterPro" id="IPR036249">
    <property type="entry name" value="Thioredoxin-like_sf"/>
</dbReference>
<name>A0A7W9SG78_9FIRM</name>
<dbReference type="Proteomes" id="UP000522163">
    <property type="component" value="Unassembled WGS sequence"/>
</dbReference>
<reference evidence="11 13" key="2">
    <citation type="submission" date="2020-08" db="EMBL/GenBank/DDBJ databases">
        <title>Genomic Encyclopedia of Type Strains, Phase IV (KMG-IV): sequencing the most valuable type-strain genomes for metagenomic binning, comparative biology and taxonomic classification.</title>
        <authorList>
            <person name="Goeker M."/>
        </authorList>
    </citation>
    <scope>NUCLEOTIDE SEQUENCE [LARGE SCALE GENOMIC DNA]</scope>
    <source>
        <strain evidence="11 13">DSM 17245</strain>
    </source>
</reference>
<evidence type="ECO:0000256" key="8">
    <source>
        <dbReference type="PIRSR" id="PIRSR000077-1"/>
    </source>
</evidence>
<keyword evidence="6 9" id="KW-0676">Redox-active center</keyword>
<evidence type="ECO:0000256" key="4">
    <source>
        <dbReference type="ARBA" id="ARBA00022982"/>
    </source>
</evidence>
<comment type="similarity">
    <text evidence="1 7">Belongs to the thioredoxin family.</text>
</comment>
<dbReference type="InterPro" id="IPR013766">
    <property type="entry name" value="Thioredoxin_domain"/>
</dbReference>
<feature type="disulfide bond" description="Redox-active" evidence="9">
    <location>
        <begin position="29"/>
        <end position="32"/>
    </location>
</feature>
<evidence type="ECO:0000313" key="11">
    <source>
        <dbReference type="EMBL" id="MBB6040860.1"/>
    </source>
</evidence>
<dbReference type="EMBL" id="JABZRB010000099">
    <property type="protein sequence ID" value="MBF1305112.1"/>
    <property type="molecule type" value="Genomic_DNA"/>
</dbReference>
<keyword evidence="4" id="KW-0249">Electron transport</keyword>
<keyword evidence="5 9" id="KW-1015">Disulfide bond</keyword>
<dbReference type="NCBIfam" id="NF047697">
    <property type="entry name" value="ThioredTrxAClost"/>
    <property type="match status" value="1"/>
</dbReference>
<evidence type="ECO:0000256" key="9">
    <source>
        <dbReference type="PIRSR" id="PIRSR000077-4"/>
    </source>
</evidence>
<evidence type="ECO:0000313" key="13">
    <source>
        <dbReference type="Proteomes" id="UP000522163"/>
    </source>
</evidence>
<dbReference type="PROSITE" id="PS00194">
    <property type="entry name" value="THIOREDOXIN_1"/>
    <property type="match status" value="1"/>
</dbReference>
<evidence type="ECO:0000313" key="12">
    <source>
        <dbReference type="EMBL" id="MBF1305112.1"/>
    </source>
</evidence>
<dbReference type="Pfam" id="PF00085">
    <property type="entry name" value="Thioredoxin"/>
    <property type="match status" value="1"/>
</dbReference>
<protein>
    <recommendedName>
        <fullName evidence="2 7">Thioredoxin</fullName>
    </recommendedName>
</protein>
<dbReference type="GO" id="GO:0015035">
    <property type="term" value="F:protein-disulfide reductase activity"/>
    <property type="evidence" value="ECO:0007669"/>
    <property type="project" value="InterPro"/>
</dbReference>
<dbReference type="InterPro" id="IPR005746">
    <property type="entry name" value="Thioredoxin"/>
</dbReference>
<feature type="active site" description="Nucleophile" evidence="8">
    <location>
        <position position="29"/>
    </location>
</feature>
<dbReference type="PROSITE" id="PS51352">
    <property type="entry name" value="THIOREDOXIN_2"/>
    <property type="match status" value="1"/>
</dbReference>
<organism evidence="11 13">
    <name type="scientific">Oribacterium sinus</name>
    <dbReference type="NCBI Taxonomy" id="237576"/>
    <lineage>
        <taxon>Bacteria</taxon>
        <taxon>Bacillati</taxon>
        <taxon>Bacillota</taxon>
        <taxon>Clostridia</taxon>
        <taxon>Lachnospirales</taxon>
        <taxon>Lachnospiraceae</taxon>
        <taxon>Oribacterium</taxon>
    </lineage>
</organism>
<sequence length="109" mass="12196">MLEVDKNTFEEEVLKASGYVFVDFFGDGCVPCAALMPFVHSLADKYEGKLKFTSLNTTKARRLAIGQKILGLPVMAIYKDGQKVEELVKDDATEESIQKMVEKYVALNQ</sequence>
<feature type="site" description="Deprotonates C-terminal active site Cys" evidence="8">
    <location>
        <position position="23"/>
    </location>
</feature>
<dbReference type="SUPFAM" id="SSF52833">
    <property type="entry name" value="Thioredoxin-like"/>
    <property type="match status" value="1"/>
</dbReference>
<evidence type="ECO:0000256" key="1">
    <source>
        <dbReference type="ARBA" id="ARBA00008987"/>
    </source>
</evidence>
<dbReference type="PIRSF" id="PIRSF000077">
    <property type="entry name" value="Thioredoxin"/>
    <property type="match status" value="1"/>
</dbReference>
<dbReference type="GO" id="GO:0005737">
    <property type="term" value="C:cytoplasm"/>
    <property type="evidence" value="ECO:0007669"/>
    <property type="project" value="TreeGrafter"/>
</dbReference>
<accession>A0A7W9SG78</accession>
<evidence type="ECO:0000256" key="2">
    <source>
        <dbReference type="ARBA" id="ARBA00020570"/>
    </source>
</evidence>
<dbReference type="InterPro" id="IPR017937">
    <property type="entry name" value="Thioredoxin_CS"/>
</dbReference>
<dbReference type="CDD" id="cd02947">
    <property type="entry name" value="TRX_family"/>
    <property type="match status" value="1"/>
</dbReference>
<feature type="active site" description="Nucleophile" evidence="8">
    <location>
        <position position="32"/>
    </location>
</feature>
<evidence type="ECO:0000256" key="7">
    <source>
        <dbReference type="PIRNR" id="PIRNR000077"/>
    </source>
</evidence>
<gene>
    <name evidence="11" type="ORF">HNQ46_000823</name>
    <name evidence="12" type="ORF">HXM91_04575</name>
</gene>
<dbReference type="PANTHER" id="PTHR45663">
    <property type="entry name" value="GEO12009P1"/>
    <property type="match status" value="1"/>
</dbReference>
<evidence type="ECO:0000256" key="5">
    <source>
        <dbReference type="ARBA" id="ARBA00023157"/>
    </source>
</evidence>
<comment type="caution">
    <text evidence="11">The sequence shown here is derived from an EMBL/GenBank/DDBJ whole genome shotgun (WGS) entry which is preliminary data.</text>
</comment>
<evidence type="ECO:0000256" key="3">
    <source>
        <dbReference type="ARBA" id="ARBA00022448"/>
    </source>
</evidence>